<evidence type="ECO:0000259" key="15">
    <source>
        <dbReference type="PROSITE" id="PS50125"/>
    </source>
</evidence>
<keyword evidence="3 13" id="KW-0812">Transmembrane</keyword>
<dbReference type="InterPro" id="IPR029787">
    <property type="entry name" value="Nucleotide_cyclase"/>
</dbReference>
<dbReference type="Gene3D" id="1.10.510.10">
    <property type="entry name" value="Transferase(Phosphotransferase) domain 1"/>
    <property type="match status" value="1"/>
</dbReference>
<dbReference type="GO" id="GO:0035556">
    <property type="term" value="P:intracellular signal transduction"/>
    <property type="evidence" value="ECO:0007669"/>
    <property type="project" value="InterPro"/>
</dbReference>
<comment type="subcellular location">
    <subcellularLocation>
        <location evidence="1">Membrane</location>
        <topology evidence="1">Single-pass type I membrane protein</topology>
    </subcellularLocation>
</comment>
<feature type="transmembrane region" description="Helical" evidence="13">
    <location>
        <begin position="438"/>
        <end position="463"/>
    </location>
</feature>
<dbReference type="PROSITE" id="PS50011">
    <property type="entry name" value="PROTEIN_KINASE_DOM"/>
    <property type="match status" value="1"/>
</dbReference>
<keyword evidence="4" id="KW-0732">Signal</keyword>
<dbReference type="EMBL" id="NEDP02000015">
    <property type="protein sequence ID" value="OWF56858.1"/>
    <property type="molecule type" value="Genomic_DNA"/>
</dbReference>
<dbReference type="SUPFAM" id="SSF56112">
    <property type="entry name" value="Protein kinase-like (PK-like)"/>
    <property type="match status" value="1"/>
</dbReference>
<evidence type="ECO:0000256" key="1">
    <source>
        <dbReference type="ARBA" id="ARBA00004479"/>
    </source>
</evidence>
<name>A0A210R7C5_MIZYE</name>
<keyword evidence="7 13" id="KW-0472">Membrane</keyword>
<dbReference type="InterPro" id="IPR028082">
    <property type="entry name" value="Peripla_BP_I"/>
</dbReference>
<evidence type="ECO:0000256" key="11">
    <source>
        <dbReference type="RuleBase" id="RU003431"/>
    </source>
</evidence>
<dbReference type="Pfam" id="PF07714">
    <property type="entry name" value="PK_Tyr_Ser-Thr"/>
    <property type="match status" value="1"/>
</dbReference>
<dbReference type="InterPro" id="IPR001054">
    <property type="entry name" value="A/G_cyclase"/>
</dbReference>
<evidence type="ECO:0000256" key="2">
    <source>
        <dbReference type="ARBA" id="ARBA00012202"/>
    </source>
</evidence>
<dbReference type="SUPFAM" id="SSF55073">
    <property type="entry name" value="Nucleotide cyclase"/>
    <property type="match status" value="1"/>
</dbReference>
<dbReference type="Gene3D" id="3.40.50.2300">
    <property type="match status" value="1"/>
</dbReference>
<dbReference type="InterPro" id="IPR011645">
    <property type="entry name" value="HNOB_dom_associated"/>
</dbReference>
<proteinExistence type="inferred from homology"/>
<evidence type="ECO:0000313" key="17">
    <source>
        <dbReference type="Proteomes" id="UP000242188"/>
    </source>
</evidence>
<evidence type="ECO:0000259" key="14">
    <source>
        <dbReference type="PROSITE" id="PS50011"/>
    </source>
</evidence>
<dbReference type="InterPro" id="IPR001828">
    <property type="entry name" value="ANF_lig-bd_rcpt"/>
</dbReference>
<dbReference type="STRING" id="6573.A0A210R7C5"/>
<feature type="region of interest" description="Disordered" evidence="12">
    <location>
        <begin position="1053"/>
        <end position="1080"/>
    </location>
</feature>
<dbReference type="FunFam" id="3.30.70.1230:FF:000013">
    <property type="entry name" value="Guanylate cyclase"/>
    <property type="match status" value="1"/>
</dbReference>
<dbReference type="PROSITE" id="PS00452">
    <property type="entry name" value="GUANYLATE_CYCLASE_1"/>
    <property type="match status" value="1"/>
</dbReference>
<dbReference type="PANTHER" id="PTHR11920">
    <property type="entry name" value="GUANYLYL CYCLASE"/>
    <property type="match status" value="1"/>
</dbReference>
<comment type="caution">
    <text evidence="16">The sequence shown here is derived from an EMBL/GenBank/DDBJ whole genome shotgun (WGS) entry which is preliminary data.</text>
</comment>
<evidence type="ECO:0000256" key="13">
    <source>
        <dbReference type="SAM" id="Phobius"/>
    </source>
</evidence>
<dbReference type="Pfam" id="PF00211">
    <property type="entry name" value="Guanylate_cyc"/>
    <property type="match status" value="1"/>
</dbReference>
<dbReference type="CDD" id="cd07302">
    <property type="entry name" value="CHD"/>
    <property type="match status" value="1"/>
</dbReference>
<keyword evidence="17" id="KW-1185">Reference proteome</keyword>
<dbReference type="Gene3D" id="3.30.70.1230">
    <property type="entry name" value="Nucleotide cyclase"/>
    <property type="match status" value="1"/>
</dbReference>
<dbReference type="GO" id="GO:0004383">
    <property type="term" value="F:guanylate cyclase activity"/>
    <property type="evidence" value="ECO:0007669"/>
    <property type="project" value="UniProtKB-EC"/>
</dbReference>
<evidence type="ECO:0000256" key="10">
    <source>
        <dbReference type="RuleBase" id="RU000405"/>
    </source>
</evidence>
<dbReference type="GO" id="GO:0004016">
    <property type="term" value="F:adenylate cyclase activity"/>
    <property type="evidence" value="ECO:0007669"/>
    <property type="project" value="TreeGrafter"/>
</dbReference>
<accession>A0A210R7C5</accession>
<dbReference type="SUPFAM" id="SSF53822">
    <property type="entry name" value="Periplasmic binding protein-like I"/>
    <property type="match status" value="1"/>
</dbReference>
<dbReference type="GO" id="GO:0004672">
    <property type="term" value="F:protein kinase activity"/>
    <property type="evidence" value="ECO:0007669"/>
    <property type="project" value="InterPro"/>
</dbReference>
<dbReference type="GO" id="GO:0005886">
    <property type="term" value="C:plasma membrane"/>
    <property type="evidence" value="ECO:0007669"/>
    <property type="project" value="TreeGrafter"/>
</dbReference>
<dbReference type="InterPro" id="IPR000719">
    <property type="entry name" value="Prot_kinase_dom"/>
</dbReference>
<reference evidence="16 17" key="1">
    <citation type="journal article" date="2017" name="Nat. Ecol. Evol.">
        <title>Scallop genome provides insights into evolution of bilaterian karyotype and development.</title>
        <authorList>
            <person name="Wang S."/>
            <person name="Zhang J."/>
            <person name="Jiao W."/>
            <person name="Li J."/>
            <person name="Xun X."/>
            <person name="Sun Y."/>
            <person name="Guo X."/>
            <person name="Huan P."/>
            <person name="Dong B."/>
            <person name="Zhang L."/>
            <person name="Hu X."/>
            <person name="Sun X."/>
            <person name="Wang J."/>
            <person name="Zhao C."/>
            <person name="Wang Y."/>
            <person name="Wang D."/>
            <person name="Huang X."/>
            <person name="Wang R."/>
            <person name="Lv J."/>
            <person name="Li Y."/>
            <person name="Zhang Z."/>
            <person name="Liu B."/>
            <person name="Lu W."/>
            <person name="Hui Y."/>
            <person name="Liang J."/>
            <person name="Zhou Z."/>
            <person name="Hou R."/>
            <person name="Li X."/>
            <person name="Liu Y."/>
            <person name="Li H."/>
            <person name="Ning X."/>
            <person name="Lin Y."/>
            <person name="Zhao L."/>
            <person name="Xing Q."/>
            <person name="Dou J."/>
            <person name="Li Y."/>
            <person name="Mao J."/>
            <person name="Guo H."/>
            <person name="Dou H."/>
            <person name="Li T."/>
            <person name="Mu C."/>
            <person name="Jiang W."/>
            <person name="Fu Q."/>
            <person name="Fu X."/>
            <person name="Miao Y."/>
            <person name="Liu J."/>
            <person name="Yu Q."/>
            <person name="Li R."/>
            <person name="Liao H."/>
            <person name="Li X."/>
            <person name="Kong Y."/>
            <person name="Jiang Z."/>
            <person name="Chourrout D."/>
            <person name="Li R."/>
            <person name="Bao Z."/>
        </authorList>
    </citation>
    <scope>NUCLEOTIDE SEQUENCE [LARGE SCALE GENOMIC DNA]</scope>
    <source>
        <strain evidence="16 17">PY_sf001</strain>
    </source>
</reference>
<evidence type="ECO:0000256" key="3">
    <source>
        <dbReference type="ARBA" id="ARBA00022692"/>
    </source>
</evidence>
<evidence type="ECO:0000256" key="7">
    <source>
        <dbReference type="ARBA" id="ARBA00023136"/>
    </source>
</evidence>
<keyword evidence="8 10" id="KW-0456">Lyase</keyword>
<evidence type="ECO:0000313" key="16">
    <source>
        <dbReference type="EMBL" id="OWF56858.1"/>
    </source>
</evidence>
<sequence>MRCGCVRESDLTRNSWSVEWCLVMILCTSITNYPATHAAQIDIAIVFIDTEADFTAGNVQTLAQTTKNLFLDPTFLGSTIVTHLFSFTNQLEVVNKAEEIFSNIVYDVIIDYTTDRISSLMYMYAELYQKPLIFANSFYSRSCDTFVLSMHGSYATLADGLVEYLRQFQWGNLAFVTTGSLQWRHMASGVQAQLLKQGYTIKHSIEINDFNNSTTVLEQLQTITSTAKGVILAMDPEDAFKVLQSAQQWTGLTQHSIFLLVRNPYDNMSVISAIIKQDLNISDALGATFLIFPTVPNVMFTNGSGATLVPHVQTKSFAAIQDAYITIFQGFSSLYNRSVLNINGLTLSSEMKLVNSDLSGRSVQYAVGSCARYLEFALYDFRISDSDFSVARHIWQGCDSAWCLKVFSNVEWPKGVVLPGDECFKQSNCATTESGMNFMLAVAIPLTLVTLGGIVSLVLFLLWRRKTKRLMTKGPNRVLLEPDDLTFLHRKDIKTSMLTNGGFLDPPDLLKASEKSSRSLISLHEWTEFSEIARYKGDIVYIKELKYKGLEMKGKILAYTRTLRDIRHENVNPLYGFLNDPVRPALVSEHCNRGSLKDVLNNENIKLDWDFKSSLLTDLVRGLRFIQSTPIHYHGSVKSRNCVVDSRWVLKLTDFGMLGFRERAKLNITVEAADLLWTAPEHIRDPYPGSKGSVKGDMYGMAMIMQEVILRKRPFGMVDLTVEEIIEKIRKPPPLLRPSVSPQAAQPQYIVLMKQCWAENPDMRPSIEDVYQQFKSIAGGKKMNIVDSMFRMLEKYSNDLEDIVKERTVQLEEEKKKTDVLLNRMLPQVVAESLKSGQKFKAEEFKEVTIYFSDVVGFTTISAMSTPLQVVDLLNDLYTAFDACIDNYDVYKVETIGDAYMVVSGLPVRNGNKHAGEIGTMALDLLSICGTFKIRHMPEVPLRLRIGLHTGSCVAGVVGLTMPRYCLFGDTVNTASRMESTGSAFRIHISVQTKNVLSDLGGYQTDFRGEVELKGKGLAKTYWLVGKDGFSKPLPEPPPLNDLASILNVQKLQKDQTPNKAAGTNTSKQPAQTTSKAEPNNISVNELQCACCDLPKSSPKHDSQAYDSNDNPKAKNGPAKVHRIQVNCDICVTGNNQNNSTTNSKDGITPVAKV</sequence>
<dbReference type="InterPro" id="IPR050401">
    <property type="entry name" value="Cyclic_nucleotide_synthase"/>
</dbReference>
<dbReference type="SMART" id="SM00044">
    <property type="entry name" value="CYCc"/>
    <property type="match status" value="1"/>
</dbReference>
<dbReference type="GO" id="GO:0001653">
    <property type="term" value="F:peptide receptor activity"/>
    <property type="evidence" value="ECO:0007669"/>
    <property type="project" value="TreeGrafter"/>
</dbReference>
<dbReference type="PANTHER" id="PTHR11920:SF462">
    <property type="entry name" value="GUANYLATE CYCLASE"/>
    <property type="match status" value="1"/>
</dbReference>
<evidence type="ECO:0000256" key="6">
    <source>
        <dbReference type="ARBA" id="ARBA00022989"/>
    </source>
</evidence>
<comment type="similarity">
    <text evidence="10">Belongs to the adenylyl cyclase class-4/guanylyl cyclase family.</text>
</comment>
<dbReference type="AlphaFoldDB" id="A0A210R7C5"/>
<comment type="catalytic activity">
    <reaction evidence="11">
        <text>GTP = 3',5'-cyclic GMP + diphosphate</text>
        <dbReference type="Rhea" id="RHEA:13665"/>
        <dbReference type="ChEBI" id="CHEBI:33019"/>
        <dbReference type="ChEBI" id="CHEBI:37565"/>
        <dbReference type="ChEBI" id="CHEBI:57746"/>
        <dbReference type="EC" id="4.6.1.2"/>
    </reaction>
</comment>
<gene>
    <name evidence="16" type="ORF">KP79_PYT20216</name>
</gene>
<evidence type="ECO:0000256" key="12">
    <source>
        <dbReference type="SAM" id="MobiDB-lite"/>
    </source>
</evidence>
<keyword evidence="5" id="KW-0547">Nucleotide-binding</keyword>
<dbReference type="Proteomes" id="UP000242188">
    <property type="component" value="Unassembled WGS sequence"/>
</dbReference>
<keyword evidence="9 11" id="KW-0141">cGMP biosynthesis</keyword>
<evidence type="ECO:0000256" key="5">
    <source>
        <dbReference type="ARBA" id="ARBA00022741"/>
    </source>
</evidence>
<dbReference type="InterPro" id="IPR011009">
    <property type="entry name" value="Kinase-like_dom_sf"/>
</dbReference>
<organism evidence="16 17">
    <name type="scientific">Mizuhopecten yessoensis</name>
    <name type="common">Japanese scallop</name>
    <name type="synonym">Patinopecten yessoensis</name>
    <dbReference type="NCBI Taxonomy" id="6573"/>
    <lineage>
        <taxon>Eukaryota</taxon>
        <taxon>Metazoa</taxon>
        <taxon>Spiralia</taxon>
        <taxon>Lophotrochozoa</taxon>
        <taxon>Mollusca</taxon>
        <taxon>Bivalvia</taxon>
        <taxon>Autobranchia</taxon>
        <taxon>Pteriomorphia</taxon>
        <taxon>Pectinida</taxon>
        <taxon>Pectinoidea</taxon>
        <taxon>Pectinidae</taxon>
        <taxon>Mizuhopecten</taxon>
    </lineage>
</organism>
<evidence type="ECO:0000256" key="4">
    <source>
        <dbReference type="ARBA" id="ARBA00022729"/>
    </source>
</evidence>
<feature type="domain" description="Guanylate cyclase" evidence="15">
    <location>
        <begin position="849"/>
        <end position="979"/>
    </location>
</feature>
<dbReference type="Pfam" id="PF07701">
    <property type="entry name" value="HNOBA"/>
    <property type="match status" value="1"/>
</dbReference>
<evidence type="ECO:0000256" key="9">
    <source>
        <dbReference type="ARBA" id="ARBA00023293"/>
    </source>
</evidence>
<dbReference type="GO" id="GO:0007168">
    <property type="term" value="P:receptor guanylyl cyclase signaling pathway"/>
    <property type="evidence" value="ECO:0007669"/>
    <property type="project" value="TreeGrafter"/>
</dbReference>
<dbReference type="Pfam" id="PF01094">
    <property type="entry name" value="ANF_receptor"/>
    <property type="match status" value="1"/>
</dbReference>
<dbReference type="InterPro" id="IPR001245">
    <property type="entry name" value="Ser-Thr/Tyr_kinase_cat_dom"/>
</dbReference>
<dbReference type="EC" id="4.6.1.2" evidence="2 11"/>
<feature type="region of interest" description="Disordered" evidence="12">
    <location>
        <begin position="1100"/>
        <end position="1119"/>
    </location>
</feature>
<dbReference type="GO" id="GO:0005524">
    <property type="term" value="F:ATP binding"/>
    <property type="evidence" value="ECO:0007669"/>
    <property type="project" value="InterPro"/>
</dbReference>
<keyword evidence="6 13" id="KW-1133">Transmembrane helix</keyword>
<protein>
    <recommendedName>
        <fullName evidence="2 11">Guanylate cyclase</fullName>
        <ecNumber evidence="2 11">4.6.1.2</ecNumber>
    </recommendedName>
</protein>
<dbReference type="PROSITE" id="PS50125">
    <property type="entry name" value="GUANYLATE_CYCLASE_2"/>
    <property type="match status" value="1"/>
</dbReference>
<feature type="domain" description="Protein kinase" evidence="14">
    <location>
        <begin position="492"/>
        <end position="777"/>
    </location>
</feature>
<dbReference type="InterPro" id="IPR018297">
    <property type="entry name" value="A/G_cyclase_CS"/>
</dbReference>
<evidence type="ECO:0000256" key="8">
    <source>
        <dbReference type="ARBA" id="ARBA00023239"/>
    </source>
</evidence>